<reference evidence="5" key="2">
    <citation type="submission" date="2008-04" db="EMBL/GenBank/DDBJ databases">
        <title>Draft genome sequence of Providencia stuartii(ATCC 25827).</title>
        <authorList>
            <person name="Sudarsanam P."/>
            <person name="Ley R."/>
            <person name="Guruge J."/>
            <person name="Turnbaugh P.J."/>
            <person name="Mahowald M."/>
            <person name="Liep D."/>
            <person name="Gordon J."/>
        </authorList>
    </citation>
    <scope>NUCLEOTIDE SEQUENCE [LARGE SCALE GENOMIC DNA]</scope>
    <source>
        <strain evidence="5">ATCC 25827</strain>
    </source>
</reference>
<evidence type="ECO:0000313" key="5">
    <source>
        <dbReference type="Proteomes" id="UP000004506"/>
    </source>
</evidence>
<evidence type="ECO:0000313" key="4">
    <source>
        <dbReference type="EMBL" id="EDU57785.1"/>
    </source>
</evidence>
<gene>
    <name evidence="4" type="ORF">PROSTU_04234</name>
    <name evidence="3" type="ORF">PROSTU_04728</name>
</gene>
<accession>A0AA86YHQ8</accession>
<dbReference type="RefSeq" id="WP_004915994.1">
    <property type="nucleotide sequence ID" value="NZ_DS607636.1"/>
</dbReference>
<evidence type="ECO:0000256" key="1">
    <source>
        <dbReference type="ARBA" id="ARBA00022729"/>
    </source>
</evidence>
<evidence type="ECO:0000313" key="3">
    <source>
        <dbReference type="EMBL" id="EDU57483.1"/>
    </source>
</evidence>
<dbReference type="Proteomes" id="UP000004506">
    <property type="component" value="Unassembled WGS sequence"/>
</dbReference>
<dbReference type="Gene3D" id="2.60.40.1570">
    <property type="entry name" value="Dr adhesin"/>
    <property type="match status" value="1"/>
</dbReference>
<comment type="caution">
    <text evidence="4">The sequence shown here is derived from an EMBL/GenBank/DDBJ whole genome shotgun (WGS) entry which is preliminary data.</text>
</comment>
<protein>
    <recommendedName>
        <fullName evidence="6">Saf-pilin pilus formation protein</fullName>
    </recommendedName>
</protein>
<dbReference type="InterPro" id="IPR037028">
    <property type="entry name" value="Dr_adhesin_sf"/>
</dbReference>
<reference evidence="4" key="4">
    <citation type="submission" date="2016-11" db="EMBL/GenBank/DDBJ databases">
        <title>Draft genome sequence of Providencia stuartii (ATCC 25827).</title>
        <authorList>
            <person name="Sudarsanam P."/>
            <person name="Ley R."/>
            <person name="Guruge J."/>
            <person name="Turnbaugh P.J."/>
            <person name="Mahowald M."/>
            <person name="Liep D."/>
            <person name="Gordon J."/>
        </authorList>
    </citation>
    <scope>NUCLEOTIDE SEQUENCE</scope>
    <source>
        <strain evidence="4 5">ATCC 25827</strain>
    </source>
</reference>
<reference evidence="4 5" key="3">
    <citation type="submission" date="2008-05" db="EMBL/GenBank/DDBJ databases">
        <authorList>
            <person name="Fulton L."/>
            <person name="Clifton S."/>
            <person name="Fulton B."/>
            <person name="Xu J."/>
            <person name="Minx P."/>
            <person name="Pepin K.H."/>
            <person name="Johnson M."/>
            <person name="Thiruvilangam P."/>
            <person name="Bhonagiri V."/>
            <person name="Nash W.E."/>
            <person name="Mardis E.R."/>
            <person name="Wilson R.K."/>
        </authorList>
    </citation>
    <scope>NUCLEOTIDE SEQUENCE [LARGE SCALE GENOMIC DNA]</scope>
    <source>
        <strain evidence="4 5">ATCC 25827</strain>
    </source>
</reference>
<feature type="chain" id="PRO_5041589634" description="Saf-pilin pilus formation protein" evidence="2">
    <location>
        <begin position="24"/>
        <end position="170"/>
    </location>
</feature>
<feature type="signal peptide" evidence="2">
    <location>
        <begin position="1"/>
        <end position="23"/>
    </location>
</feature>
<reference evidence="4" key="5">
    <citation type="submission" date="2016-11" db="EMBL/GenBank/DDBJ databases">
        <title>Draft genome sequence of Providencia stuartii(ATCC 25827).</title>
        <authorList>
            <person name="Sudarsanam P."/>
            <person name="Ley R."/>
            <person name="Guruge J."/>
            <person name="Turnbaugh P.J."/>
            <person name="Mahowald M."/>
            <person name="Liep D."/>
            <person name="Gordon J."/>
        </authorList>
    </citation>
    <scope>NUCLEOTIDE SEQUENCE</scope>
    <source>
        <strain evidence="4">ATCC 25827</strain>
    </source>
</reference>
<dbReference type="AlphaFoldDB" id="A0AA86YHQ8"/>
<sequence>MKKLKVALLASIIAFVSTGSAIADEIDSQVVTATADVIFTARGTASVTLTASDDLVAGPQTAGTQVATGLAEATESSVAIRWTPASGTVTPENELSTIIQVKGTNNPTHIANFVLVPDASAGQMSNGGNGWIVPTNEDTSKLNFTVQQHDTAVVAGDTYVLSVDAAVWAY</sequence>
<organism evidence="4 5">
    <name type="scientific">Providencia stuartii ATCC 25827</name>
    <dbReference type="NCBI Taxonomy" id="471874"/>
    <lineage>
        <taxon>Bacteria</taxon>
        <taxon>Pseudomonadati</taxon>
        <taxon>Pseudomonadota</taxon>
        <taxon>Gammaproteobacteria</taxon>
        <taxon>Enterobacterales</taxon>
        <taxon>Morganellaceae</taxon>
        <taxon>Providencia</taxon>
    </lineage>
</organism>
<dbReference type="EMBL" id="ABJD02000105">
    <property type="protein sequence ID" value="EDU57785.1"/>
    <property type="molecule type" value="Genomic_DNA"/>
</dbReference>
<proteinExistence type="predicted"/>
<evidence type="ECO:0000256" key="2">
    <source>
        <dbReference type="SAM" id="SignalP"/>
    </source>
</evidence>
<name>A0AA86YHQ8_PROST</name>
<evidence type="ECO:0008006" key="6">
    <source>
        <dbReference type="Google" id="ProtNLM"/>
    </source>
</evidence>
<dbReference type="EMBL" id="ABJD02000118">
    <property type="protein sequence ID" value="EDU57483.1"/>
    <property type="molecule type" value="Genomic_DNA"/>
</dbReference>
<reference evidence="5" key="1">
    <citation type="submission" date="2008-04" db="EMBL/GenBank/DDBJ databases">
        <title>Draft genome sequence of Providencia stuartii (ATCC 25827).</title>
        <authorList>
            <person name="Sudarsanam P."/>
            <person name="Ley R."/>
            <person name="Guruge J."/>
            <person name="Turnbaugh P.J."/>
            <person name="Mahowald M."/>
            <person name="Liep D."/>
            <person name="Gordon J."/>
        </authorList>
    </citation>
    <scope>NUCLEOTIDE SEQUENCE [LARGE SCALE GENOMIC DNA]</scope>
    <source>
        <strain evidence="5">ATCC 25827</strain>
    </source>
</reference>
<keyword evidence="1 2" id="KW-0732">Signal</keyword>